<dbReference type="SUPFAM" id="SSF82199">
    <property type="entry name" value="SET domain"/>
    <property type="match status" value="1"/>
</dbReference>
<sequence length="610" mass="63472">MSSRRAMDPLWWSEEDLNILKGTRLGAAVEHYSKGLEDLRAWRARLCTIQRELGGANVLEGESGQWAMSETALKWAKSTVWSRAFNIKALGVGDQLYSNYGHKSNEELLLGYGFVLEPNTADYFSVSLGLEASSAAGRERAALLRALLQRLGLQTEFYLTRAFPLPSTLVVAAAACLLPSAQAYSLLATAPPPASGPTADSSDGGPPDNGAKHGESSEVQQQEGMVSGMIEVQPAPLAAAAAPAGGPAVRSGLQLACPVAVHLQALLALKQQLRGKMEKLQGGSFHSDMELAAAAPAGSAAHMALVYRAGQKEIAHAALGELAQQTEALLHAAFTGGSSQATPGSVLGSIPQQDSPSWGALREHLAGTAWHWGLEVLQECQPGQELARLPLAAGVVAASRAGLVLQLALMHIRKGHSALSATAPQDSWPAEAGSSDACHASETAGEACCTKGSALLDRLIQNVEVPFAASLLSGDVGSLSAAEALAGTQLDDLLQEESEQYQEQYAAAAPSMRAALVLRSLVVDFSWEETAGEAVLVLSTPVLLKAGLVLSHAALLQDSSFETEPLLAAIAVCCADEDGLNAMGSSDLLRQHAATDTAPSGSESGTTGLD</sequence>
<dbReference type="Proteomes" id="UP000007264">
    <property type="component" value="Unassembled WGS sequence"/>
</dbReference>
<dbReference type="PANTHER" id="PTHR13271">
    <property type="entry name" value="UNCHARACTERIZED PUTATIVE METHYLTRANSFERASE"/>
    <property type="match status" value="1"/>
</dbReference>
<dbReference type="RefSeq" id="XP_005651212.1">
    <property type="nucleotide sequence ID" value="XM_005651155.1"/>
</dbReference>
<keyword evidence="3" id="KW-1185">Reference proteome</keyword>
<proteinExistence type="predicted"/>
<organism evidence="2 3">
    <name type="scientific">Coccomyxa subellipsoidea (strain C-169)</name>
    <name type="common">Green microalga</name>
    <dbReference type="NCBI Taxonomy" id="574566"/>
    <lineage>
        <taxon>Eukaryota</taxon>
        <taxon>Viridiplantae</taxon>
        <taxon>Chlorophyta</taxon>
        <taxon>core chlorophytes</taxon>
        <taxon>Trebouxiophyceae</taxon>
        <taxon>Trebouxiophyceae incertae sedis</taxon>
        <taxon>Coccomyxaceae</taxon>
        <taxon>Coccomyxa</taxon>
        <taxon>Coccomyxa subellipsoidea</taxon>
    </lineage>
</organism>
<gene>
    <name evidence="2" type="ORF">COCSUDRAFT_59188</name>
</gene>
<dbReference type="InterPro" id="IPR050600">
    <property type="entry name" value="SETD3_SETD6_MTase"/>
</dbReference>
<dbReference type="OrthoDB" id="549313at2759"/>
<comment type="caution">
    <text evidence="2">The sequence shown here is derived from an EMBL/GenBank/DDBJ whole genome shotgun (WGS) entry which is preliminary data.</text>
</comment>
<evidence type="ECO:0008006" key="4">
    <source>
        <dbReference type="Google" id="ProtNLM"/>
    </source>
</evidence>
<dbReference type="EMBL" id="AGSI01000002">
    <property type="protein sequence ID" value="EIE26668.1"/>
    <property type="molecule type" value="Genomic_DNA"/>
</dbReference>
<dbReference type="KEGG" id="csl:COCSUDRAFT_59188"/>
<evidence type="ECO:0000313" key="2">
    <source>
        <dbReference type="EMBL" id="EIE26668.1"/>
    </source>
</evidence>
<name>I0Z7P9_COCSC</name>
<dbReference type="InterPro" id="IPR046341">
    <property type="entry name" value="SET_dom_sf"/>
</dbReference>
<dbReference type="Gene3D" id="3.90.1410.10">
    <property type="entry name" value="set domain protein methyltransferase, domain 1"/>
    <property type="match status" value="1"/>
</dbReference>
<dbReference type="AlphaFoldDB" id="I0Z7P9"/>
<dbReference type="GeneID" id="17044678"/>
<evidence type="ECO:0000256" key="1">
    <source>
        <dbReference type="SAM" id="MobiDB-lite"/>
    </source>
</evidence>
<protein>
    <recommendedName>
        <fullName evidence="4">Rubisco LSMT substrate-binding domain-containing protein</fullName>
    </recommendedName>
</protein>
<reference evidence="2 3" key="1">
    <citation type="journal article" date="2012" name="Genome Biol.">
        <title>The genome of the polar eukaryotic microalga coccomyxa subellipsoidea reveals traits of cold adaptation.</title>
        <authorList>
            <person name="Blanc G."/>
            <person name="Agarkova I."/>
            <person name="Grimwood J."/>
            <person name="Kuo A."/>
            <person name="Brueggeman A."/>
            <person name="Dunigan D."/>
            <person name="Gurnon J."/>
            <person name="Ladunga I."/>
            <person name="Lindquist E."/>
            <person name="Lucas S."/>
            <person name="Pangilinan J."/>
            <person name="Proschold T."/>
            <person name="Salamov A."/>
            <person name="Schmutz J."/>
            <person name="Weeks D."/>
            <person name="Yamada T."/>
            <person name="Claverie J.M."/>
            <person name="Grigoriev I."/>
            <person name="Van Etten J."/>
            <person name="Lomsadze A."/>
            <person name="Borodovsky M."/>
        </authorList>
    </citation>
    <scope>NUCLEOTIDE SEQUENCE [LARGE SCALE GENOMIC DNA]</scope>
    <source>
        <strain evidence="2 3">C-169</strain>
    </source>
</reference>
<dbReference type="GO" id="GO:0016279">
    <property type="term" value="F:protein-lysine N-methyltransferase activity"/>
    <property type="evidence" value="ECO:0007669"/>
    <property type="project" value="TreeGrafter"/>
</dbReference>
<evidence type="ECO:0000313" key="3">
    <source>
        <dbReference type="Proteomes" id="UP000007264"/>
    </source>
</evidence>
<feature type="region of interest" description="Disordered" evidence="1">
    <location>
        <begin position="591"/>
        <end position="610"/>
    </location>
</feature>
<feature type="compositionally biased region" description="Polar residues" evidence="1">
    <location>
        <begin position="597"/>
        <end position="610"/>
    </location>
</feature>
<feature type="region of interest" description="Disordered" evidence="1">
    <location>
        <begin position="189"/>
        <end position="222"/>
    </location>
</feature>
<accession>I0Z7P9</accession>